<name>A0A9Q0RB73_ANAIG</name>
<keyword evidence="1" id="KW-1133">Transmembrane helix</keyword>
<dbReference type="Proteomes" id="UP001149090">
    <property type="component" value="Unassembled WGS sequence"/>
</dbReference>
<keyword evidence="1" id="KW-0812">Transmembrane</keyword>
<accession>A0A9Q0RB73</accession>
<proteinExistence type="predicted"/>
<reference evidence="2" key="1">
    <citation type="submission" date="2022-10" db="EMBL/GenBank/DDBJ databases">
        <title>Novel sulphate-reducing endosymbionts in the free-living metamonad Anaeramoeba.</title>
        <authorList>
            <person name="Jerlstrom-Hultqvist J."/>
            <person name="Cepicka I."/>
            <person name="Gallot-Lavallee L."/>
            <person name="Salas-Leiva D."/>
            <person name="Curtis B.A."/>
            <person name="Zahonova K."/>
            <person name="Pipaliya S."/>
            <person name="Dacks J."/>
            <person name="Roger A.J."/>
        </authorList>
    </citation>
    <scope>NUCLEOTIDE SEQUENCE</scope>
    <source>
        <strain evidence="2">BMAN</strain>
    </source>
</reference>
<comment type="caution">
    <text evidence="2">The sequence shown here is derived from an EMBL/GenBank/DDBJ whole genome shotgun (WGS) entry which is preliminary data.</text>
</comment>
<dbReference type="AlphaFoldDB" id="A0A9Q0RB73"/>
<dbReference type="EMBL" id="JAPDFW010000072">
    <property type="protein sequence ID" value="KAJ5073824.1"/>
    <property type="molecule type" value="Genomic_DNA"/>
</dbReference>
<gene>
    <name evidence="2" type="ORF">M0811_08388</name>
</gene>
<evidence type="ECO:0000313" key="2">
    <source>
        <dbReference type="EMBL" id="KAJ5073824.1"/>
    </source>
</evidence>
<sequence length="90" mass="10079">MDTVGKKITAGVVITALLAAATYPLVKSKKETRTMSTVQTPKTQKFNHDEFDQCDCKPLWECMQSGGDCTQLEKDLRNCVNRVKSQLARK</sequence>
<evidence type="ECO:0000256" key="1">
    <source>
        <dbReference type="SAM" id="Phobius"/>
    </source>
</evidence>
<organism evidence="2 3">
    <name type="scientific">Anaeramoeba ignava</name>
    <name type="common">Anaerobic marine amoeba</name>
    <dbReference type="NCBI Taxonomy" id="1746090"/>
    <lineage>
        <taxon>Eukaryota</taxon>
        <taxon>Metamonada</taxon>
        <taxon>Anaeramoebidae</taxon>
        <taxon>Anaeramoeba</taxon>
    </lineage>
</organism>
<keyword evidence="3" id="KW-1185">Reference proteome</keyword>
<evidence type="ECO:0000313" key="3">
    <source>
        <dbReference type="Proteomes" id="UP001149090"/>
    </source>
</evidence>
<feature type="transmembrane region" description="Helical" evidence="1">
    <location>
        <begin position="6"/>
        <end position="26"/>
    </location>
</feature>
<protein>
    <submittedName>
        <fullName evidence="2">Uncharacterized protein</fullName>
    </submittedName>
</protein>
<keyword evidence="1" id="KW-0472">Membrane</keyword>
<dbReference type="OrthoDB" id="10428994at2759"/>